<dbReference type="Proteomes" id="UP000886111">
    <property type="component" value="Unassembled WGS sequence"/>
</dbReference>
<keyword evidence="1" id="KW-0472">Membrane</keyword>
<keyword evidence="1" id="KW-0812">Transmembrane</keyword>
<keyword evidence="1" id="KW-1133">Transmembrane helix</keyword>
<accession>A0A7V5H3Y4</accession>
<feature type="transmembrane region" description="Helical" evidence="1">
    <location>
        <begin position="170"/>
        <end position="191"/>
    </location>
</feature>
<feature type="transmembrane region" description="Helical" evidence="1">
    <location>
        <begin position="81"/>
        <end position="103"/>
    </location>
</feature>
<dbReference type="EMBL" id="DRTD01000480">
    <property type="protein sequence ID" value="HHE55419.1"/>
    <property type="molecule type" value="Genomic_DNA"/>
</dbReference>
<sequence>MFRISVLIVLLVTIVLYWKNRKQHSLNQLKNQLLQNLKADRSGFLKQLRMFSFAWSALLFVLLGLSGFLPELLTGHHMSGFILVLHVLLAPFFLIAFTFWIFASVKRQAFIEKDWQIFKQGWTTIRSHQPTMDKLFFWSFFLLSLIGIGAIILSLFPLFSSSGIGNLIGIHRYVMLLLFLIAVVFYFRYFSLNQKIKIEEK</sequence>
<proteinExistence type="predicted"/>
<gene>
    <name evidence="2" type="ORF">ENL21_06520</name>
</gene>
<comment type="caution">
    <text evidence="2">The sequence shown here is derived from an EMBL/GenBank/DDBJ whole genome shotgun (WGS) entry which is preliminary data.</text>
</comment>
<protein>
    <recommendedName>
        <fullName evidence="3">Cytochrome b561 bacterial/Ni-hydrogenase domain-containing protein</fullName>
    </recommendedName>
</protein>
<evidence type="ECO:0008006" key="3">
    <source>
        <dbReference type="Google" id="ProtNLM"/>
    </source>
</evidence>
<name>A0A7V5H3Y4_CALAY</name>
<feature type="transmembrane region" description="Helical" evidence="1">
    <location>
        <begin position="6"/>
        <end position="21"/>
    </location>
</feature>
<evidence type="ECO:0000256" key="1">
    <source>
        <dbReference type="SAM" id="Phobius"/>
    </source>
</evidence>
<feature type="transmembrane region" description="Helical" evidence="1">
    <location>
        <begin position="135"/>
        <end position="158"/>
    </location>
</feature>
<dbReference type="AlphaFoldDB" id="A0A7V5H3Y4"/>
<organism evidence="2">
    <name type="scientific">Caldithrix abyssi</name>
    <dbReference type="NCBI Taxonomy" id="187145"/>
    <lineage>
        <taxon>Bacteria</taxon>
        <taxon>Pseudomonadati</taxon>
        <taxon>Calditrichota</taxon>
        <taxon>Calditrichia</taxon>
        <taxon>Calditrichales</taxon>
        <taxon>Calditrichaceae</taxon>
        <taxon>Caldithrix</taxon>
    </lineage>
</organism>
<reference evidence="2" key="1">
    <citation type="journal article" date="2020" name="mSystems">
        <title>Genome- and Community-Level Interaction Insights into Carbon Utilization and Element Cycling Functions of Hydrothermarchaeota in Hydrothermal Sediment.</title>
        <authorList>
            <person name="Zhou Z."/>
            <person name="Liu Y."/>
            <person name="Xu W."/>
            <person name="Pan J."/>
            <person name="Luo Z.H."/>
            <person name="Li M."/>
        </authorList>
    </citation>
    <scope>NUCLEOTIDE SEQUENCE [LARGE SCALE GENOMIC DNA]</scope>
    <source>
        <strain evidence="2">HyVt-76</strain>
    </source>
</reference>
<evidence type="ECO:0000313" key="2">
    <source>
        <dbReference type="EMBL" id="HHE55419.1"/>
    </source>
</evidence>
<feature type="transmembrane region" description="Helical" evidence="1">
    <location>
        <begin position="48"/>
        <end position="69"/>
    </location>
</feature>